<protein>
    <submittedName>
        <fullName evidence="1">Uncharacterized protein</fullName>
    </submittedName>
</protein>
<keyword evidence="2" id="KW-1185">Reference proteome</keyword>
<comment type="caution">
    <text evidence="1">The sequence shown here is derived from an EMBL/GenBank/DDBJ whole genome shotgun (WGS) entry which is preliminary data.</text>
</comment>
<organism evidence="1 2">
    <name type="scientific">Blastomyces percursus</name>
    <dbReference type="NCBI Taxonomy" id="1658174"/>
    <lineage>
        <taxon>Eukaryota</taxon>
        <taxon>Fungi</taxon>
        <taxon>Dikarya</taxon>
        <taxon>Ascomycota</taxon>
        <taxon>Pezizomycotina</taxon>
        <taxon>Eurotiomycetes</taxon>
        <taxon>Eurotiomycetidae</taxon>
        <taxon>Onygenales</taxon>
        <taxon>Ajellomycetaceae</taxon>
        <taxon>Blastomyces</taxon>
    </lineage>
</organism>
<evidence type="ECO:0000313" key="1">
    <source>
        <dbReference type="EMBL" id="OJD20641.1"/>
    </source>
</evidence>
<dbReference type="Proteomes" id="UP000242791">
    <property type="component" value="Unassembled WGS sequence"/>
</dbReference>
<dbReference type="EMBL" id="LGTZ01001774">
    <property type="protein sequence ID" value="OJD20641.1"/>
    <property type="molecule type" value="Genomic_DNA"/>
</dbReference>
<sequence>MAVAIEFGLSLPSSGGCCSRLGDDVASPNFEPELPSSGINGEVQGVEELIDRVSPAVEDEG</sequence>
<feature type="non-terminal residue" evidence="1">
    <location>
        <position position="61"/>
    </location>
</feature>
<accession>A0A1J9PWB9</accession>
<dbReference type="VEuPathDB" id="FungiDB:ACJ73_08026"/>
<dbReference type="AlphaFoldDB" id="A0A1J9PWB9"/>
<proteinExistence type="predicted"/>
<gene>
    <name evidence="1" type="ORF">ACJ73_08026</name>
</gene>
<name>A0A1J9PWB9_9EURO</name>
<reference evidence="1 2" key="1">
    <citation type="submission" date="2015-08" db="EMBL/GenBank/DDBJ databases">
        <title>Emmonsia species relationships and genome sequence.</title>
        <authorList>
            <person name="Cuomo C.A."/>
            <person name="Schwartz I.S."/>
            <person name="Kenyon C."/>
            <person name="De Hoog G.S."/>
            <person name="Govender N.P."/>
            <person name="Botha A."/>
            <person name="Moreno L."/>
            <person name="De Vries M."/>
            <person name="Munoz J.F."/>
            <person name="Stielow J.B."/>
        </authorList>
    </citation>
    <scope>NUCLEOTIDE SEQUENCE [LARGE SCALE GENOMIC DNA]</scope>
    <source>
        <strain evidence="1 2">EI222</strain>
    </source>
</reference>
<evidence type="ECO:0000313" key="2">
    <source>
        <dbReference type="Proteomes" id="UP000242791"/>
    </source>
</evidence>